<accession>A0A803MBV4</accession>
<evidence type="ECO:0000313" key="3">
    <source>
        <dbReference type="EnsemblPlants" id="AUR62026571-RA:cds"/>
    </source>
</evidence>
<evidence type="ECO:0000256" key="1">
    <source>
        <dbReference type="SAM" id="MobiDB-lite"/>
    </source>
</evidence>
<feature type="region of interest" description="Disordered" evidence="1">
    <location>
        <begin position="28"/>
        <end position="52"/>
    </location>
</feature>
<keyword evidence="2" id="KW-0472">Membrane</keyword>
<protein>
    <submittedName>
        <fullName evidence="3">Uncharacterized protein</fullName>
    </submittedName>
</protein>
<dbReference type="AlphaFoldDB" id="A0A803MBV4"/>
<reference evidence="3" key="2">
    <citation type="submission" date="2021-03" db="UniProtKB">
        <authorList>
            <consortium name="EnsemblPlants"/>
        </authorList>
    </citation>
    <scope>IDENTIFICATION</scope>
</reference>
<feature type="transmembrane region" description="Helical" evidence="2">
    <location>
        <begin position="55"/>
        <end position="74"/>
    </location>
</feature>
<dbReference type="Proteomes" id="UP000596660">
    <property type="component" value="Unplaced"/>
</dbReference>
<reference evidence="3" key="1">
    <citation type="journal article" date="2017" name="Nature">
        <title>The genome of Chenopodium quinoa.</title>
        <authorList>
            <person name="Jarvis D.E."/>
            <person name="Ho Y.S."/>
            <person name="Lightfoot D.J."/>
            <person name="Schmoeckel S.M."/>
            <person name="Li B."/>
            <person name="Borm T.J.A."/>
            <person name="Ohyanagi H."/>
            <person name="Mineta K."/>
            <person name="Michell C.T."/>
            <person name="Saber N."/>
            <person name="Kharbatia N.M."/>
            <person name="Rupper R.R."/>
            <person name="Sharp A.R."/>
            <person name="Dally N."/>
            <person name="Boughton B.A."/>
            <person name="Woo Y.H."/>
            <person name="Gao G."/>
            <person name="Schijlen E.G.W.M."/>
            <person name="Guo X."/>
            <person name="Momin A.A."/>
            <person name="Negrao S."/>
            <person name="Al-Babili S."/>
            <person name="Gehring C."/>
            <person name="Roessner U."/>
            <person name="Jung C."/>
            <person name="Murphy K."/>
            <person name="Arold S.T."/>
            <person name="Gojobori T."/>
            <person name="van der Linden C.G."/>
            <person name="van Loo E.N."/>
            <person name="Jellen E.N."/>
            <person name="Maughan P.J."/>
            <person name="Tester M."/>
        </authorList>
    </citation>
    <scope>NUCLEOTIDE SEQUENCE [LARGE SCALE GENOMIC DNA]</scope>
    <source>
        <strain evidence="3">cv. PI 614886</strain>
    </source>
</reference>
<organism evidence="3 4">
    <name type="scientific">Chenopodium quinoa</name>
    <name type="common">Quinoa</name>
    <dbReference type="NCBI Taxonomy" id="63459"/>
    <lineage>
        <taxon>Eukaryota</taxon>
        <taxon>Viridiplantae</taxon>
        <taxon>Streptophyta</taxon>
        <taxon>Embryophyta</taxon>
        <taxon>Tracheophyta</taxon>
        <taxon>Spermatophyta</taxon>
        <taxon>Magnoliopsida</taxon>
        <taxon>eudicotyledons</taxon>
        <taxon>Gunneridae</taxon>
        <taxon>Pentapetalae</taxon>
        <taxon>Caryophyllales</taxon>
        <taxon>Chenopodiaceae</taxon>
        <taxon>Chenopodioideae</taxon>
        <taxon>Atripliceae</taxon>
        <taxon>Chenopodium</taxon>
    </lineage>
</organism>
<evidence type="ECO:0000313" key="4">
    <source>
        <dbReference type="Proteomes" id="UP000596660"/>
    </source>
</evidence>
<keyword evidence="4" id="KW-1185">Reference proteome</keyword>
<evidence type="ECO:0000256" key="2">
    <source>
        <dbReference type="SAM" id="Phobius"/>
    </source>
</evidence>
<sequence>MSRPYPKLAPPRNRGGFNGELRAQVFVSAHEGHHHADAPTMSKEGGGDTGASSSLAPFSATLMVGLVGIIFSFARI</sequence>
<keyword evidence="2" id="KW-1133">Transmembrane helix</keyword>
<dbReference type="Gramene" id="AUR62026571-RA">
    <property type="protein sequence ID" value="AUR62026571-RA:cds"/>
    <property type="gene ID" value="AUR62026571"/>
</dbReference>
<keyword evidence="2" id="KW-0812">Transmembrane</keyword>
<dbReference type="EnsemblPlants" id="AUR62026571-RA">
    <property type="protein sequence ID" value="AUR62026571-RA:cds"/>
    <property type="gene ID" value="AUR62026571"/>
</dbReference>
<proteinExistence type="predicted"/>
<name>A0A803MBV4_CHEQI</name>